<organism evidence="1 2">
    <name type="scientific">Mucilaginibacter gossypii</name>
    <dbReference type="NCBI Taxonomy" id="551996"/>
    <lineage>
        <taxon>Bacteria</taxon>
        <taxon>Pseudomonadati</taxon>
        <taxon>Bacteroidota</taxon>
        <taxon>Sphingobacteriia</taxon>
        <taxon>Sphingobacteriales</taxon>
        <taxon>Sphingobacteriaceae</taxon>
        <taxon>Mucilaginibacter</taxon>
    </lineage>
</organism>
<proteinExistence type="predicted"/>
<dbReference type="EMBL" id="FNCG01000004">
    <property type="protein sequence ID" value="SDG61749.1"/>
    <property type="molecule type" value="Genomic_DNA"/>
</dbReference>
<evidence type="ECO:0000313" key="1">
    <source>
        <dbReference type="EMBL" id="SDG61749.1"/>
    </source>
</evidence>
<name>A0A1G7VQQ5_9SPHI</name>
<dbReference type="RefSeq" id="WP_091165354.1">
    <property type="nucleotide sequence ID" value="NZ_FNCG01000004.1"/>
</dbReference>
<sequence>MTIKLSDFFPKKSVDEPALELDDPRWSTLEGGYRGTLYDASIALKKLELADNKQTVNQIYQELWNELHHQGDVGLASYYSVPLLVRISLQKQIVDYNILGLISVIEIQRHKNNPQIPNSLKPNYNKAIEDLADLAKLAMNQYWDLDLAATALTAIALAKGQVKLANAILNMDSEDTIDEFLESYS</sequence>
<dbReference type="Proteomes" id="UP000199705">
    <property type="component" value="Unassembled WGS sequence"/>
</dbReference>
<evidence type="ECO:0000313" key="2">
    <source>
        <dbReference type="Proteomes" id="UP000199705"/>
    </source>
</evidence>
<accession>A0A1G7VQQ5</accession>
<reference evidence="2" key="1">
    <citation type="submission" date="2016-10" db="EMBL/GenBank/DDBJ databases">
        <authorList>
            <person name="Varghese N."/>
            <person name="Submissions S."/>
        </authorList>
    </citation>
    <scope>NUCLEOTIDE SEQUENCE [LARGE SCALE GENOMIC DNA]</scope>
    <source>
        <strain evidence="2">Gh-67</strain>
    </source>
</reference>
<dbReference type="AlphaFoldDB" id="A0A1G7VQQ5"/>
<keyword evidence="2" id="KW-1185">Reference proteome</keyword>
<dbReference type="STRING" id="551996.SAMN05192573_104132"/>
<protein>
    <submittedName>
        <fullName evidence="1">Uncharacterized protein</fullName>
    </submittedName>
</protein>
<gene>
    <name evidence="1" type="ORF">SAMN05192573_104132</name>
</gene>